<evidence type="ECO:0000256" key="1">
    <source>
        <dbReference type="SAM" id="SignalP"/>
    </source>
</evidence>
<dbReference type="Gene3D" id="2.60.40.10">
    <property type="entry name" value="Immunoglobulins"/>
    <property type="match status" value="2"/>
</dbReference>
<keyword evidence="4" id="KW-1185">Reference proteome</keyword>
<dbReference type="Pfam" id="PF18911">
    <property type="entry name" value="PKD_4"/>
    <property type="match status" value="1"/>
</dbReference>
<comment type="caution">
    <text evidence="3">The sequence shown here is derived from an EMBL/GenBank/DDBJ whole genome shotgun (WGS) entry which is preliminary data.</text>
</comment>
<dbReference type="NCBIfam" id="NF040603">
    <property type="entry name" value="choice_anch_P"/>
    <property type="match status" value="1"/>
</dbReference>
<dbReference type="SUPFAM" id="SSF53300">
    <property type="entry name" value="vWA-like"/>
    <property type="match status" value="1"/>
</dbReference>
<organism evidence="3 4">
    <name type="scientific">Lentzea aerocolonigenes</name>
    <name type="common">Lechevalieria aerocolonigenes</name>
    <name type="synonym">Saccharothrix aerocolonigenes</name>
    <dbReference type="NCBI Taxonomy" id="68170"/>
    <lineage>
        <taxon>Bacteria</taxon>
        <taxon>Bacillati</taxon>
        <taxon>Actinomycetota</taxon>
        <taxon>Actinomycetes</taxon>
        <taxon>Pseudonocardiales</taxon>
        <taxon>Pseudonocardiaceae</taxon>
        <taxon>Lentzea</taxon>
    </lineage>
</organism>
<dbReference type="GO" id="GO:0005975">
    <property type="term" value="P:carbohydrate metabolic process"/>
    <property type="evidence" value="ECO:0007669"/>
    <property type="project" value="UniProtKB-ARBA"/>
</dbReference>
<evidence type="ECO:0000259" key="2">
    <source>
        <dbReference type="PROSITE" id="PS50234"/>
    </source>
</evidence>
<dbReference type="EMBL" id="JYJG01000472">
    <property type="protein sequence ID" value="KJK34144.1"/>
    <property type="molecule type" value="Genomic_DNA"/>
</dbReference>
<evidence type="ECO:0000313" key="3">
    <source>
        <dbReference type="EMBL" id="KJK34144.1"/>
    </source>
</evidence>
<dbReference type="Pfam" id="PF00092">
    <property type="entry name" value="VWA"/>
    <property type="match status" value="1"/>
</dbReference>
<dbReference type="InterPro" id="IPR002035">
    <property type="entry name" value="VWF_A"/>
</dbReference>
<dbReference type="Gene3D" id="3.40.50.410">
    <property type="entry name" value="von Willebrand factor, type A domain"/>
    <property type="match status" value="1"/>
</dbReference>
<reference evidence="3 4" key="1">
    <citation type="submission" date="2015-02" db="EMBL/GenBank/DDBJ databases">
        <authorList>
            <person name="Ju K.-S."/>
            <person name="Doroghazi J.R."/>
            <person name="Metcalf W."/>
        </authorList>
    </citation>
    <scope>NUCLEOTIDE SEQUENCE [LARGE SCALE GENOMIC DNA]</scope>
    <source>
        <strain evidence="3 4">NRRL B-16140</strain>
    </source>
</reference>
<feature type="domain" description="VWFA" evidence="2">
    <location>
        <begin position="67"/>
        <end position="295"/>
    </location>
</feature>
<feature type="chain" id="PRO_5002440772" description="VWFA domain-containing protein" evidence="1">
    <location>
        <begin position="21"/>
        <end position="712"/>
    </location>
</feature>
<evidence type="ECO:0000313" key="4">
    <source>
        <dbReference type="Proteomes" id="UP000033393"/>
    </source>
</evidence>
<dbReference type="PATRIC" id="fig|68170.10.peg.2029"/>
<gene>
    <name evidence="3" type="ORF">UK23_44005</name>
</gene>
<dbReference type="InterPro" id="IPR000601">
    <property type="entry name" value="PKD_dom"/>
</dbReference>
<dbReference type="InterPro" id="IPR035986">
    <property type="entry name" value="PKD_dom_sf"/>
</dbReference>
<keyword evidence="1" id="KW-0732">Signal</keyword>
<feature type="signal peptide" evidence="1">
    <location>
        <begin position="1"/>
        <end position="20"/>
    </location>
</feature>
<dbReference type="InterPro" id="IPR036465">
    <property type="entry name" value="vWFA_dom_sf"/>
</dbReference>
<dbReference type="InterPro" id="IPR013783">
    <property type="entry name" value="Ig-like_fold"/>
</dbReference>
<dbReference type="PROSITE" id="PS50234">
    <property type="entry name" value="VWFA"/>
    <property type="match status" value="1"/>
</dbReference>
<dbReference type="SMART" id="SM00327">
    <property type="entry name" value="VWA"/>
    <property type="match status" value="1"/>
</dbReference>
<name>A0A0F0GF30_LENAE</name>
<dbReference type="AlphaFoldDB" id="A0A0F0GF30"/>
<proteinExistence type="predicted"/>
<accession>A0A0F0GF30</accession>
<dbReference type="SUPFAM" id="SSF49299">
    <property type="entry name" value="PKD domain"/>
    <property type="match status" value="1"/>
</dbReference>
<sequence length="712" mass="69989">MITVGTALVATVALAIPAHAANGNLPGGTSIGVTITSPANNSTVLPGPVQVTGKANIGTGIPVVDTALTYVIDVSGSTDINNVAAGCGGDQNGDGKPATVLDCELAGAKALHSKANVPNTVVGNVGVAVFASNGDSADLSADAGKQKVVAPGADSNGNGADVPEVISSAFSGPNTGGGVTKFPPGVNVGNSTNFVAGLTAGIDAAKAAPQSRKIMVFFSDGGSTEGGSVNDVLPQAVAAGIKIFTFAVSNNAACDATGTQGSLRQIANATGGQCIEVQDASQLPGVVPGVIASKLTQLTLKVNNGADIPITSITPGLPQDGPASVDYTVTTPALAAGTHELCVTAHGTDGGGTGSVTECTTVKVNAPPVVKPGGPYAGQEGTDVAIAGQVTDPDGPSLTTTWTAAPKSGVDAGATCSFGNASAQATTVKCTDDGVWTLTLTANDGVNPAVKATTDLTLTNVAPKTTLSADKTLVTRGTTVNFTAPFSDIATNDKHTCTLDFDDGTPVVNGAVAQGAGSGTCTSSHAFTQLGAHNVLVTVTDDDGGAATAVVKVVVYLRGEAWALNATGLVNVAKTPHAQCPPNEDKTVAKIDVLGLASVNALHADCTLDPNTGRTVASARVEGASLLGGAIKLNAVEASCVSDASGVVGSSKVGTLNGQPIGTGPATIGIPGVATVHLNETATGPNGQLIQNAVRVRTLLGQEIILSACRLG</sequence>
<protein>
    <recommendedName>
        <fullName evidence="2">VWFA domain-containing protein</fullName>
    </recommendedName>
</protein>
<dbReference type="Proteomes" id="UP000033393">
    <property type="component" value="Unassembled WGS sequence"/>
</dbReference>